<keyword evidence="10" id="KW-0282">Flagellum</keyword>
<feature type="domain" description="Flagellar basal-body/hook protein C-terminal" evidence="8">
    <location>
        <begin position="422"/>
        <end position="454"/>
    </location>
</feature>
<dbReference type="GO" id="GO:0005576">
    <property type="term" value="C:extracellular region"/>
    <property type="evidence" value="ECO:0007669"/>
    <property type="project" value="UniProtKB-SubCell"/>
</dbReference>
<comment type="similarity">
    <text evidence="3 7">Belongs to the flagella basal body rod proteins family.</text>
</comment>
<keyword evidence="10" id="KW-0969">Cilium</keyword>
<reference evidence="10 11" key="1">
    <citation type="submission" date="2017-10" db="EMBL/GenBank/DDBJ databases">
        <title>Draft genome of two endophytic bacteria isolated from 'guarana' Paullinia cupana (Mart.) Ducke.</title>
        <authorList>
            <person name="Siqueira K.A."/>
            <person name="Liotti R.G."/>
            <person name="Mendes T.A."/>
            <person name="Soares M.A."/>
        </authorList>
    </citation>
    <scope>NUCLEOTIDE SEQUENCE [LARGE SCALE GENOMIC DNA]</scope>
    <source>
        <strain evidence="10 11">342</strain>
    </source>
</reference>
<dbReference type="OrthoDB" id="9802553at2"/>
<evidence type="ECO:0000256" key="5">
    <source>
        <dbReference type="ARBA" id="ARBA00022525"/>
    </source>
</evidence>
<evidence type="ECO:0000256" key="6">
    <source>
        <dbReference type="ARBA" id="ARBA00023143"/>
    </source>
</evidence>
<evidence type="ECO:0000313" key="11">
    <source>
        <dbReference type="Proteomes" id="UP000239181"/>
    </source>
</evidence>
<comment type="caution">
    <text evidence="10">The sequence shown here is derived from an EMBL/GenBank/DDBJ whole genome shotgun (WGS) entry which is preliminary data.</text>
</comment>
<gene>
    <name evidence="7" type="primary">flgK</name>
    <name evidence="10" type="ORF">CQW29_01575</name>
</gene>
<dbReference type="PANTHER" id="PTHR30033:SF1">
    <property type="entry name" value="FLAGELLAR HOOK-ASSOCIATED PROTEIN 1"/>
    <property type="match status" value="1"/>
</dbReference>
<evidence type="ECO:0000259" key="9">
    <source>
        <dbReference type="Pfam" id="PF22638"/>
    </source>
</evidence>
<proteinExistence type="inferred from homology"/>
<dbReference type="Proteomes" id="UP000239181">
    <property type="component" value="Unassembled WGS sequence"/>
</dbReference>
<evidence type="ECO:0000256" key="2">
    <source>
        <dbReference type="ARBA" id="ARBA00004613"/>
    </source>
</evidence>
<dbReference type="InterPro" id="IPR010930">
    <property type="entry name" value="Flg_bb/hook_C_dom"/>
</dbReference>
<dbReference type="EMBL" id="PDET01000001">
    <property type="protein sequence ID" value="PRD17351.1"/>
    <property type="molecule type" value="Genomic_DNA"/>
</dbReference>
<dbReference type="Pfam" id="PF22638">
    <property type="entry name" value="FlgK_D1"/>
    <property type="match status" value="1"/>
</dbReference>
<dbReference type="PRINTS" id="PR01005">
    <property type="entry name" value="FLGHOOKAP1"/>
</dbReference>
<sequence>MNSLFNIGYSGMRAAQTQLNVSALNTANLATPGYTRQRVEQMAIGPMGQSRFDSGSGVEVTSIRRMADPFLTGQVWRATSGGNFYATSQNYLSQLETMIGSETSGLGDGLDNLFGALSGATERPESQAMRQDVLSNAQLLATRFNKLQEFINKQHSDIRSQQQSSIGSINTLSGNIADYNKKITESEAVGGDTSILRDQRDELVKQLSSFVDVRVNETSDGSYTVALNSGQPLVSGSTASKLEMKQSNGSHSLSLAFSNTTFPVDMNCGGALGGLHHYETETLAGMENSVQGMAQSLAEAFNSQLAAGFDRNGNPGKPLFSFDPANQNGMLQLTDISWDELAFSSLPDADGNNDNLKKLIEIGNMAMDIPGMGETTLSNASATLVGTVATKSRDNQAALEAASSLLTQTENDRSNYSSVLEDEEAINLIVYSKAYQSNMKVISTGDRIFSDLLALF</sequence>
<evidence type="ECO:0000256" key="7">
    <source>
        <dbReference type="RuleBase" id="RU362065"/>
    </source>
</evidence>
<organism evidence="10 11">
    <name type="scientific">Pantoea coffeiphila</name>
    <dbReference type="NCBI Taxonomy" id="1465635"/>
    <lineage>
        <taxon>Bacteria</taxon>
        <taxon>Pseudomonadati</taxon>
        <taxon>Pseudomonadota</taxon>
        <taxon>Gammaproteobacteria</taxon>
        <taxon>Enterobacterales</taxon>
        <taxon>Erwiniaceae</taxon>
        <taxon>Pantoea</taxon>
    </lineage>
</organism>
<dbReference type="GO" id="GO:0009424">
    <property type="term" value="C:bacterial-type flagellum hook"/>
    <property type="evidence" value="ECO:0007669"/>
    <property type="project" value="UniProtKB-UniRule"/>
</dbReference>
<evidence type="ECO:0000259" key="8">
    <source>
        <dbReference type="Pfam" id="PF06429"/>
    </source>
</evidence>
<evidence type="ECO:0000313" key="10">
    <source>
        <dbReference type="EMBL" id="PRD17351.1"/>
    </source>
</evidence>
<dbReference type="InterPro" id="IPR002371">
    <property type="entry name" value="FlgK"/>
</dbReference>
<feature type="domain" description="Flagellar hook-associated protein FlgK helical" evidence="9">
    <location>
        <begin position="92"/>
        <end position="320"/>
    </location>
</feature>
<dbReference type="RefSeq" id="WP_105590950.1">
    <property type="nucleotide sequence ID" value="NZ_PDET01000001.1"/>
</dbReference>
<accession>A0A2S9IHT5</accession>
<dbReference type="AlphaFoldDB" id="A0A2S9IHT5"/>
<keyword evidence="10" id="KW-0966">Cell projection</keyword>
<dbReference type="GO" id="GO:0005198">
    <property type="term" value="F:structural molecule activity"/>
    <property type="evidence" value="ECO:0007669"/>
    <property type="project" value="UniProtKB-UniRule"/>
</dbReference>
<keyword evidence="6 7" id="KW-0975">Bacterial flagellum</keyword>
<dbReference type="SUPFAM" id="SSF64518">
    <property type="entry name" value="Phase 1 flagellin"/>
    <property type="match status" value="1"/>
</dbReference>
<comment type="subcellular location">
    <subcellularLocation>
        <location evidence="1 7">Bacterial flagellum</location>
    </subcellularLocation>
    <subcellularLocation>
        <location evidence="2 7">Secreted</location>
    </subcellularLocation>
</comment>
<dbReference type="PANTHER" id="PTHR30033">
    <property type="entry name" value="FLAGELLAR HOOK-ASSOCIATED PROTEIN 1"/>
    <property type="match status" value="1"/>
</dbReference>
<dbReference type="NCBIfam" id="TIGR02492">
    <property type="entry name" value="flgK_ends"/>
    <property type="match status" value="1"/>
</dbReference>
<name>A0A2S9IHT5_9GAMM</name>
<dbReference type="GO" id="GO:0044780">
    <property type="term" value="P:bacterial-type flagellum assembly"/>
    <property type="evidence" value="ECO:0007669"/>
    <property type="project" value="InterPro"/>
</dbReference>
<dbReference type="InterPro" id="IPR053927">
    <property type="entry name" value="FlgK_helical"/>
</dbReference>
<protein>
    <recommendedName>
        <fullName evidence="4 7">Flagellar hook-associated protein 1</fullName>
        <shortName evidence="7">HAP1</shortName>
    </recommendedName>
</protein>
<keyword evidence="5 7" id="KW-0964">Secreted</keyword>
<dbReference type="Pfam" id="PF06429">
    <property type="entry name" value="Flg_bbr_C"/>
    <property type="match status" value="1"/>
</dbReference>
<evidence type="ECO:0000256" key="1">
    <source>
        <dbReference type="ARBA" id="ARBA00004365"/>
    </source>
</evidence>
<evidence type="ECO:0000256" key="3">
    <source>
        <dbReference type="ARBA" id="ARBA00009677"/>
    </source>
</evidence>
<keyword evidence="11" id="KW-1185">Reference proteome</keyword>
<evidence type="ECO:0000256" key="4">
    <source>
        <dbReference type="ARBA" id="ARBA00016244"/>
    </source>
</evidence>